<reference evidence="1 2" key="1">
    <citation type="submission" date="2010-04" db="EMBL/GenBank/DDBJ databases">
        <title>The Genome Sequence of Escherichia coli TA447.</title>
        <authorList>
            <consortium name="The Broad Institute Genome Sequencing Platform"/>
            <consortium name="The Broad Institute Genome Sequencing Center for Infectious Disease"/>
            <person name="Feldgarden M."/>
            <person name="Gordon D.M."/>
            <person name="Johnson J.R."/>
            <person name="Johnston B.D."/>
            <person name="Young S."/>
            <person name="Zeng Q."/>
            <person name="Koehrsen M."/>
            <person name="Alvarado L."/>
            <person name="Berlin A.M."/>
            <person name="Borenstein D."/>
            <person name="Chapman S.B."/>
            <person name="Chen Z."/>
            <person name="Engels R."/>
            <person name="Freedman E."/>
            <person name="Gellesch M."/>
            <person name="Goldberg J."/>
            <person name="Griggs A."/>
            <person name="Gujja S."/>
            <person name="Heilman E.R."/>
            <person name="Heiman D.I."/>
            <person name="Hepburn T.A."/>
            <person name="Howarth C."/>
            <person name="Jen D."/>
            <person name="Larson L."/>
            <person name="Mehta T."/>
            <person name="Park D."/>
            <person name="Pearson M."/>
            <person name="Richards J."/>
            <person name="Roberts A."/>
            <person name="Saif S."/>
            <person name="Shea T.D."/>
            <person name="Shenoy N."/>
            <person name="Sisk P."/>
            <person name="Stolte C."/>
            <person name="Sykes S.N."/>
            <person name="Walk T."/>
            <person name="White J."/>
            <person name="Yandava C."/>
            <person name="Haas B."/>
            <person name="Henn M.R."/>
            <person name="Nusbaum C."/>
            <person name="Birren B."/>
        </authorList>
    </citation>
    <scope>NUCLEOTIDE SEQUENCE [LARGE SCALE GENOMIC DNA]</scope>
    <source>
        <strain evidence="1 2">TA447</strain>
    </source>
</reference>
<evidence type="ECO:0000313" key="1">
    <source>
        <dbReference type="EMBL" id="OSK92298.1"/>
    </source>
</evidence>
<sequence length="30" mass="3302">MVTLSTQFFSQAWCTVTLLLLGKIKKLSGS</sequence>
<name>A0A1X3IVY3_ECOLX</name>
<dbReference type="EMBL" id="ADIZ01000031">
    <property type="protein sequence ID" value="OSK92298.1"/>
    <property type="molecule type" value="Genomic_DNA"/>
</dbReference>
<dbReference type="Proteomes" id="UP000193942">
    <property type="component" value="Unassembled WGS sequence"/>
</dbReference>
<gene>
    <name evidence="1" type="ORF">ECXG_00808</name>
</gene>
<accession>A0A1X3IVY3</accession>
<protein>
    <submittedName>
        <fullName evidence="1">Uncharacterized protein</fullName>
    </submittedName>
</protein>
<comment type="caution">
    <text evidence="1">The sequence shown here is derived from an EMBL/GenBank/DDBJ whole genome shotgun (WGS) entry which is preliminary data.</text>
</comment>
<evidence type="ECO:0000313" key="2">
    <source>
        <dbReference type="Proteomes" id="UP000193942"/>
    </source>
</evidence>
<dbReference type="AlphaFoldDB" id="A0A1X3IVY3"/>
<organism evidence="1 2">
    <name type="scientific">Escherichia coli TA447</name>
    <dbReference type="NCBI Taxonomy" id="656447"/>
    <lineage>
        <taxon>Bacteria</taxon>
        <taxon>Pseudomonadati</taxon>
        <taxon>Pseudomonadota</taxon>
        <taxon>Gammaproteobacteria</taxon>
        <taxon>Enterobacterales</taxon>
        <taxon>Enterobacteriaceae</taxon>
        <taxon>Escherichia</taxon>
    </lineage>
</organism>
<proteinExistence type="predicted"/>